<gene>
    <name evidence="2" type="ORF">AFA91_11865</name>
</gene>
<sequence length="96" mass="10034">MTGPEDKDGLDKAVQQTTQSLGGTIEDVGDRGAEATHAVIDAPDTVAADALESIDAARSAVDRVLARAIGILRAREAMLLVVGVAVIVSAVLWRRR</sequence>
<protein>
    <recommendedName>
        <fullName evidence="4">DUF3618 domain-containing protein</fullName>
    </recommendedName>
</protein>
<evidence type="ECO:0000313" key="2">
    <source>
        <dbReference type="EMBL" id="AKS32453.1"/>
    </source>
</evidence>
<keyword evidence="1" id="KW-0472">Membrane</keyword>
<organism evidence="2 3">
    <name type="scientific">Mycolicibacterium goodii</name>
    <name type="common">Mycobacterium goodii</name>
    <dbReference type="NCBI Taxonomy" id="134601"/>
    <lineage>
        <taxon>Bacteria</taxon>
        <taxon>Bacillati</taxon>
        <taxon>Actinomycetota</taxon>
        <taxon>Actinomycetes</taxon>
        <taxon>Mycobacteriales</taxon>
        <taxon>Mycobacteriaceae</taxon>
        <taxon>Mycolicibacterium</taxon>
    </lineage>
</organism>
<keyword evidence="1" id="KW-0812">Transmembrane</keyword>
<dbReference type="AlphaFoldDB" id="A0A0K0X544"/>
<dbReference type="OrthoDB" id="10001991at2"/>
<dbReference type="RefSeq" id="WP_049744879.1">
    <property type="nucleotide sequence ID" value="NZ_CP012150.1"/>
</dbReference>
<feature type="transmembrane region" description="Helical" evidence="1">
    <location>
        <begin position="77"/>
        <end position="93"/>
    </location>
</feature>
<dbReference type="Proteomes" id="UP000062255">
    <property type="component" value="Chromosome"/>
</dbReference>
<evidence type="ECO:0000256" key="1">
    <source>
        <dbReference type="SAM" id="Phobius"/>
    </source>
</evidence>
<keyword evidence="1" id="KW-1133">Transmembrane helix</keyword>
<dbReference type="KEGG" id="mgo:AFA91_11865"/>
<evidence type="ECO:0000313" key="3">
    <source>
        <dbReference type="Proteomes" id="UP000062255"/>
    </source>
</evidence>
<proteinExistence type="predicted"/>
<dbReference type="PATRIC" id="fig|134601.6.peg.2468"/>
<reference evidence="2 3" key="1">
    <citation type="submission" date="2015-07" db="EMBL/GenBank/DDBJ databases">
        <title>Complete genome sequence of Mycobacterium goodii X7B, a facultative thermophilic biodesulfurizing bacterium.</title>
        <authorList>
            <person name="Yu B."/>
            <person name="Li F."/>
            <person name="Xu P."/>
        </authorList>
    </citation>
    <scope>NUCLEOTIDE SEQUENCE [LARGE SCALE GENOMIC DNA]</scope>
    <source>
        <strain evidence="2 3">X7B</strain>
    </source>
</reference>
<name>A0A0K0X544_MYCGD</name>
<evidence type="ECO:0008006" key="4">
    <source>
        <dbReference type="Google" id="ProtNLM"/>
    </source>
</evidence>
<dbReference type="EMBL" id="CP012150">
    <property type="protein sequence ID" value="AKS32453.1"/>
    <property type="molecule type" value="Genomic_DNA"/>
</dbReference>
<accession>A0A0K0X544</accession>